<keyword evidence="3 5" id="KW-0274">FAD</keyword>
<comment type="similarity">
    <text evidence="1 5">Belongs to the FAD-binding oxidoreductase/transferase type 4 family.</text>
</comment>
<dbReference type="OrthoDB" id="7786253at2759"/>
<feature type="binding site" evidence="3">
    <location>
        <begin position="240"/>
        <end position="243"/>
    </location>
    <ligand>
        <name>FAD</name>
        <dbReference type="ChEBI" id="CHEBI:57692"/>
    </ligand>
</feature>
<comment type="cofactor">
    <cofactor evidence="3 5">
        <name>FAD</name>
        <dbReference type="ChEBI" id="CHEBI:57692"/>
    </cofactor>
</comment>
<evidence type="ECO:0000313" key="9">
    <source>
        <dbReference type="WBParaSite" id="TCLT_0000868301-mRNA-1"/>
    </source>
</evidence>
<evidence type="ECO:0000313" key="7">
    <source>
        <dbReference type="EMBL" id="VDN06250.1"/>
    </source>
</evidence>
<dbReference type="Gene3D" id="3.30.43.10">
    <property type="entry name" value="Uridine Diphospho-n-acetylenolpyruvylglucosamine Reductase, domain 2"/>
    <property type="match status" value="1"/>
</dbReference>
<sequence>MMKNIHLKRFLDYRDQILKWNGWGYVDSYFEVRNIMDVVLTGNRYDISGQSLPYLIKYMSEKLNVDINYKTPSLRYEDLIIPHPIHNLDFISFLQSSKISFSDRPNYRLMRSHGHTVHDIVNLRSGSLGRIPDIIVWPKSEEEILMASGKNFDVVIIPIGGGTSVTEALKCPEDEARTICSLDMALMDRIIYIDEKNFLCRAQAGIIGQNLERLLNEKGYTCGHEPDSVEFSSLGGWIATRASGMKKNKYGNIEDLLVHVSFATPIGIIRRQCQVPRLSGGPDLQQVILGSEGILGVVTEATLKIFPKPEVKKYGSFLFPTFEIGVNFFRDVAKRLVFQQCQCASMRLVDNEQFLMGQALKTHNGSLLTGFRHTLEKLYVTRWKNFNV</sequence>
<dbReference type="SUPFAM" id="SSF56176">
    <property type="entry name" value="FAD-binding/transporter-associated domain-like"/>
    <property type="match status" value="1"/>
</dbReference>
<accession>A0A0N5D6L7</accession>
<protein>
    <recommendedName>
        <fullName evidence="2 5">Alkylglycerone-phosphate synthase</fullName>
        <shortName evidence="5">Alkyl-DHAP synthase</shortName>
        <ecNumber evidence="5">2.5.1.26</ecNumber>
    </recommendedName>
</protein>
<evidence type="ECO:0000256" key="3">
    <source>
        <dbReference type="PIRSR" id="PIRSR625650-3"/>
    </source>
</evidence>
<keyword evidence="5" id="KW-0808">Transferase</keyword>
<dbReference type="InterPro" id="IPR006094">
    <property type="entry name" value="Oxid_FAD_bind_N"/>
</dbReference>
<evidence type="ECO:0000259" key="6">
    <source>
        <dbReference type="PROSITE" id="PS51387"/>
    </source>
</evidence>
<keyword evidence="5" id="KW-0285">Flavoprotein</keyword>
<dbReference type="InterPro" id="IPR016167">
    <property type="entry name" value="FAD-bd_PCMH_sub1"/>
</dbReference>
<dbReference type="InterPro" id="IPR016166">
    <property type="entry name" value="FAD-bd_PCMH"/>
</dbReference>
<dbReference type="PROSITE" id="PS51387">
    <property type="entry name" value="FAD_PCMH"/>
    <property type="match status" value="1"/>
</dbReference>
<dbReference type="InterPro" id="IPR036318">
    <property type="entry name" value="FAD-bd_PCMH-like_sf"/>
</dbReference>
<feature type="binding site" evidence="3">
    <location>
        <begin position="292"/>
        <end position="298"/>
    </location>
    <ligand>
        <name>FAD</name>
        <dbReference type="ChEBI" id="CHEBI:57692"/>
    </ligand>
</feature>
<dbReference type="GO" id="GO:0008611">
    <property type="term" value="P:ether lipid biosynthetic process"/>
    <property type="evidence" value="ECO:0007669"/>
    <property type="project" value="UniProtKB-UniPathway"/>
</dbReference>
<feature type="domain" description="FAD-binding PCMH-type" evidence="6">
    <location>
        <begin position="128"/>
        <end position="308"/>
    </location>
</feature>
<dbReference type="Gene3D" id="3.30.465.10">
    <property type="match status" value="1"/>
</dbReference>
<dbReference type="PANTHER" id="PTHR46568:SF1">
    <property type="entry name" value="ALKYLDIHYDROXYACETONEPHOSPHATE SYNTHASE, PEROXISOMAL"/>
    <property type="match status" value="1"/>
</dbReference>
<dbReference type="InterPro" id="IPR025650">
    <property type="entry name" value="Alkyl-DHAP_Synthase"/>
</dbReference>
<dbReference type="WBParaSite" id="TCLT_0000868301-mRNA-1">
    <property type="protein sequence ID" value="TCLT_0000868301-mRNA-1"/>
    <property type="gene ID" value="TCLT_0000868301"/>
</dbReference>
<dbReference type="UniPathway" id="UPA00781"/>
<dbReference type="EMBL" id="UYYF01004668">
    <property type="protein sequence ID" value="VDN06250.1"/>
    <property type="molecule type" value="Genomic_DNA"/>
</dbReference>
<reference evidence="7 8" key="2">
    <citation type="submission" date="2018-11" db="EMBL/GenBank/DDBJ databases">
        <authorList>
            <consortium name="Pathogen Informatics"/>
        </authorList>
    </citation>
    <scope>NUCLEOTIDE SEQUENCE [LARGE SCALE GENOMIC DNA]</scope>
</reference>
<feature type="site" description="Important for enzyme activity" evidence="4">
    <location>
        <position position="347"/>
    </location>
</feature>
<keyword evidence="5" id="KW-0444">Lipid biosynthesis</keyword>
<dbReference type="GO" id="GO:0005777">
    <property type="term" value="C:peroxisome"/>
    <property type="evidence" value="ECO:0007669"/>
    <property type="project" value="UniProtKB-SubCell"/>
</dbReference>
<organism evidence="9">
    <name type="scientific">Thelazia callipaeda</name>
    <name type="common">Oriental eyeworm</name>
    <name type="synonym">Parasitic nematode</name>
    <dbReference type="NCBI Taxonomy" id="103827"/>
    <lineage>
        <taxon>Eukaryota</taxon>
        <taxon>Metazoa</taxon>
        <taxon>Ecdysozoa</taxon>
        <taxon>Nematoda</taxon>
        <taxon>Chromadorea</taxon>
        <taxon>Rhabditida</taxon>
        <taxon>Spirurina</taxon>
        <taxon>Spiruromorpha</taxon>
        <taxon>Thelazioidea</taxon>
        <taxon>Thelaziidae</taxon>
        <taxon>Thelazia</taxon>
    </lineage>
</organism>
<comment type="function">
    <text evidence="5">Catalyzes the exchange of an acyl for a long-chain alkyl group and the formation of the ether bond in the biosynthesis of ether phospholipids.</text>
</comment>
<comment type="subcellular location">
    <subcellularLocation>
        <location evidence="5">Peroxisome</location>
    </subcellularLocation>
</comment>
<evidence type="ECO:0000313" key="8">
    <source>
        <dbReference type="Proteomes" id="UP000276776"/>
    </source>
</evidence>
<dbReference type="Gene3D" id="3.30.70.3450">
    <property type="match status" value="1"/>
</dbReference>
<dbReference type="PANTHER" id="PTHR46568">
    <property type="entry name" value="ALKYLDIHYDROXYACETONEPHOSPHATE SYNTHASE, PEROXISOMAL"/>
    <property type="match status" value="1"/>
</dbReference>
<dbReference type="Pfam" id="PF01565">
    <property type="entry name" value="FAD_binding_4"/>
    <property type="match status" value="1"/>
</dbReference>
<evidence type="ECO:0000256" key="1">
    <source>
        <dbReference type="ARBA" id="ARBA00008000"/>
    </source>
</evidence>
<evidence type="ECO:0000256" key="5">
    <source>
        <dbReference type="RuleBase" id="RU363113"/>
    </source>
</evidence>
<gene>
    <name evidence="7" type="ORF">TCLT_LOCUS8672</name>
</gene>
<dbReference type="Proteomes" id="UP000276776">
    <property type="component" value="Unassembled WGS sequence"/>
</dbReference>
<comment type="pathway">
    <text evidence="5">Glycerolipid metabolism; ether lipid biosynthesis.</text>
</comment>
<evidence type="ECO:0000256" key="2">
    <source>
        <dbReference type="ARBA" id="ARBA00031574"/>
    </source>
</evidence>
<dbReference type="AlphaFoldDB" id="A0A0N5D6L7"/>
<comment type="catalytic activity">
    <reaction evidence="5">
        <text>a long chain fatty alcohol + a 1-acylglycerone 3-phosphate = a 1-O-alkylglycerone 3-phosphate + a long-chain fatty acid + H(+)</text>
        <dbReference type="Rhea" id="RHEA:36171"/>
        <dbReference type="ChEBI" id="CHEBI:15378"/>
        <dbReference type="ChEBI" id="CHEBI:17135"/>
        <dbReference type="ChEBI" id="CHEBI:57534"/>
        <dbReference type="ChEBI" id="CHEBI:57560"/>
        <dbReference type="ChEBI" id="CHEBI:73315"/>
        <dbReference type="EC" id="2.5.1.26"/>
    </reaction>
</comment>
<keyword evidence="5" id="KW-0576">Peroxisome</keyword>
<dbReference type="OMA" id="HECRAPR"/>
<name>A0A0N5D6L7_THECL</name>
<dbReference type="Gene3D" id="3.30.160.650">
    <property type="match status" value="1"/>
</dbReference>
<proteinExistence type="inferred from homology"/>
<dbReference type="EC" id="2.5.1.26" evidence="5"/>
<dbReference type="STRING" id="103827.A0A0N5D6L7"/>
<keyword evidence="8" id="KW-1185">Reference proteome</keyword>
<keyword evidence="5" id="KW-0443">Lipid metabolism</keyword>
<evidence type="ECO:0000256" key="4">
    <source>
        <dbReference type="PIRSR" id="PIRSR625650-4"/>
    </source>
</evidence>
<dbReference type="GO" id="GO:0071949">
    <property type="term" value="F:FAD binding"/>
    <property type="evidence" value="ECO:0007669"/>
    <property type="project" value="InterPro"/>
</dbReference>
<dbReference type="GO" id="GO:0008609">
    <property type="term" value="F:alkylglycerone-phosphate synthase activity"/>
    <property type="evidence" value="ECO:0007669"/>
    <property type="project" value="UniProtKB-EC"/>
</dbReference>
<reference evidence="9" key="1">
    <citation type="submission" date="2017-02" db="UniProtKB">
        <authorList>
            <consortium name="WormBaseParasite"/>
        </authorList>
    </citation>
    <scope>IDENTIFICATION</scope>
</reference>
<dbReference type="InterPro" id="IPR016169">
    <property type="entry name" value="FAD-bd_PCMH_sub2"/>
</dbReference>
<feature type="binding site" evidence="3">
    <location>
        <begin position="158"/>
        <end position="164"/>
    </location>
    <ligand>
        <name>FAD</name>
        <dbReference type="ChEBI" id="CHEBI:57692"/>
    </ligand>
</feature>
<comment type="subunit">
    <text evidence="5">Homodimer.</text>
</comment>